<dbReference type="AlphaFoldDB" id="E7GE07"/>
<keyword evidence="3" id="KW-0472">Membrane</keyword>
<dbReference type="PROSITE" id="PS50893">
    <property type="entry name" value="ABC_TRANSPORTER_2"/>
    <property type="match status" value="1"/>
</dbReference>
<comment type="caution">
    <text evidence="5">The sequence shown here is derived from an EMBL/GenBank/DDBJ whole genome shotgun (WGS) entry which is preliminary data.</text>
</comment>
<evidence type="ECO:0000313" key="6">
    <source>
        <dbReference type="Proteomes" id="UP000003157"/>
    </source>
</evidence>
<dbReference type="EMBL" id="ADKX01000043">
    <property type="protein sequence ID" value="EFW03810.1"/>
    <property type="molecule type" value="Genomic_DNA"/>
</dbReference>
<sequence length="675" mass="79622">MLELKDICVNYENQMIYQHAYFSAKHNELTLVIGKSGSGKSTLHQIITFQDRGKCEYYYNDKNMTILSDCQQKDFIRDKMGIVNQIPTFIDDLRIEDHIALCQSMFNGYNIDKYIDRLGIREVMNEYPQQLSGGEKIRVSILLAMLHQPEILVFDEPTASLDKHHTQIIVELLKEYAHQGHIVIIFTHDNFMKNEADVIYQIDNHTLNCIQCKKNVSKIKEEHFIRVNSKHYLQYIYQMFQHKRIFKICMIGFVAFAIALSCFSILYGYSVINKYQNQLSTINKAGILYRASDTNYYSQQLPIGSEELQTIKQNTHIEGIWPYIINYHVELKNNENQFEVYQNGQLLANRNLNDEYIYGVATYNEEYEYSDKYLLNQIDVNEGIYIDSYFLYYLITGEYDIPQIDQSEYKEIISNIDEKTEIVFYVPIPIYVRMEKDAQDVIYKNVKMKMKIKGIYDKPINLQLGKENDNDFSLFYPLSIEERYREELKLDTLLMQDGLLDYGSEVVNMPFYPTYYQFVVNDKYTFSKVKEEIESLGYKVDSEYSDKEVQVEIAQNMNQGVLLISGLIICVVLMLLFGVKFNQKKEYVDFIKFFTNRGLTYKKSKQILSFYFMYEAFICTILSWILMLFIVFVYYYFVNSDMFIIHMSFFIFCFAMAFIIEVVLPLLMIGGDKGD</sequence>
<dbReference type="Pfam" id="PF00005">
    <property type="entry name" value="ABC_tran"/>
    <property type="match status" value="1"/>
</dbReference>
<evidence type="ECO:0000256" key="3">
    <source>
        <dbReference type="SAM" id="Phobius"/>
    </source>
</evidence>
<evidence type="ECO:0000259" key="4">
    <source>
        <dbReference type="PROSITE" id="PS50893"/>
    </source>
</evidence>
<dbReference type="GO" id="GO:0005886">
    <property type="term" value="C:plasma membrane"/>
    <property type="evidence" value="ECO:0007669"/>
    <property type="project" value="TreeGrafter"/>
</dbReference>
<dbReference type="InterPro" id="IPR003439">
    <property type="entry name" value="ABC_transporter-like_ATP-bd"/>
</dbReference>
<dbReference type="STRING" id="100884.GCA_000269565_02546"/>
<dbReference type="InterPro" id="IPR015854">
    <property type="entry name" value="ABC_transpr_LolD-like"/>
</dbReference>
<feature type="transmembrane region" description="Helical" evidence="3">
    <location>
        <begin position="560"/>
        <end position="579"/>
    </location>
</feature>
<feature type="transmembrane region" description="Helical" evidence="3">
    <location>
        <begin position="643"/>
        <end position="669"/>
    </location>
</feature>
<gene>
    <name evidence="5" type="ORF">HMPREF9488_03000</name>
</gene>
<feature type="domain" description="ABC transporter" evidence="4">
    <location>
        <begin position="2"/>
        <end position="229"/>
    </location>
</feature>
<dbReference type="InterPro" id="IPR027417">
    <property type="entry name" value="P-loop_NTPase"/>
</dbReference>
<feature type="transmembrane region" description="Helical" evidence="3">
    <location>
        <begin position="611"/>
        <end position="637"/>
    </location>
</feature>
<dbReference type="GO" id="GO:0005524">
    <property type="term" value="F:ATP binding"/>
    <property type="evidence" value="ECO:0007669"/>
    <property type="project" value="UniProtKB-KW"/>
</dbReference>
<dbReference type="PANTHER" id="PTHR24220">
    <property type="entry name" value="IMPORT ATP-BINDING PROTEIN"/>
    <property type="match status" value="1"/>
</dbReference>
<dbReference type="HOGENOM" id="CLU_406948_0_0_9"/>
<keyword evidence="3" id="KW-1133">Transmembrane helix</keyword>
<evidence type="ECO:0000256" key="1">
    <source>
        <dbReference type="ARBA" id="ARBA00022741"/>
    </source>
</evidence>
<name>E7GE07_9FIRM</name>
<dbReference type="GO" id="GO:0016887">
    <property type="term" value="F:ATP hydrolysis activity"/>
    <property type="evidence" value="ECO:0007669"/>
    <property type="project" value="InterPro"/>
</dbReference>
<keyword evidence="2" id="KW-0067">ATP-binding</keyword>
<keyword evidence="6" id="KW-1185">Reference proteome</keyword>
<evidence type="ECO:0000313" key="5">
    <source>
        <dbReference type="EMBL" id="EFW03810.1"/>
    </source>
</evidence>
<dbReference type="GeneID" id="78230359"/>
<dbReference type="SMART" id="SM00382">
    <property type="entry name" value="AAA"/>
    <property type="match status" value="1"/>
</dbReference>
<dbReference type="RefSeq" id="WP_008790087.1">
    <property type="nucleotide sequence ID" value="NZ_AKCB01000001.1"/>
</dbReference>
<dbReference type="GO" id="GO:0022857">
    <property type="term" value="F:transmembrane transporter activity"/>
    <property type="evidence" value="ECO:0007669"/>
    <property type="project" value="TreeGrafter"/>
</dbReference>
<keyword evidence="1" id="KW-0547">Nucleotide-binding</keyword>
<organism evidence="5 6">
    <name type="scientific">Coprobacillus cateniformis</name>
    <dbReference type="NCBI Taxonomy" id="100884"/>
    <lineage>
        <taxon>Bacteria</taxon>
        <taxon>Bacillati</taxon>
        <taxon>Bacillota</taxon>
        <taxon>Erysipelotrichia</taxon>
        <taxon>Erysipelotrichales</taxon>
        <taxon>Coprobacillaceae</taxon>
        <taxon>Coprobacillus</taxon>
    </lineage>
</organism>
<reference evidence="5 6" key="1">
    <citation type="submission" date="2010-12" db="EMBL/GenBank/DDBJ databases">
        <title>The Genome Sequence of Coprobacillus sp. strain 29_1.</title>
        <authorList>
            <consortium name="The Broad Institute Genome Sequencing Platform"/>
            <person name="Earl A."/>
            <person name="Ward D."/>
            <person name="Feldgarden M."/>
            <person name="Gevers D."/>
            <person name="Daigneault M."/>
            <person name="Sibley C.D."/>
            <person name="White A."/>
            <person name="Strauss J."/>
            <person name="Allen-Vercoe E."/>
            <person name="Young S.K."/>
            <person name="Zeng Q."/>
            <person name="Gargeya S."/>
            <person name="Fitzgerald M."/>
            <person name="Haas B."/>
            <person name="Abouelleil A."/>
            <person name="Alvarado L."/>
            <person name="Arachchi H.M."/>
            <person name="Berlin A."/>
            <person name="Brown A."/>
            <person name="Chapman S.B."/>
            <person name="Chen Z."/>
            <person name="Dunbar C."/>
            <person name="Freedman E."/>
            <person name="Gearin G."/>
            <person name="Gellesch M."/>
            <person name="Goldberg J."/>
            <person name="Griggs A."/>
            <person name="Gujja S."/>
            <person name="Heilman E."/>
            <person name="Heiman D."/>
            <person name="Howarth C."/>
            <person name="Larson L."/>
            <person name="Lui A."/>
            <person name="MacDonald P.J.P."/>
            <person name="Mehta T."/>
            <person name="Montmayeur A."/>
            <person name="Murphy C."/>
            <person name="Neiman D."/>
            <person name="Pearson M."/>
            <person name="Priest M."/>
            <person name="Roberts A."/>
            <person name="Saif S."/>
            <person name="Shea T."/>
            <person name="Shenoy N."/>
            <person name="Sisk P."/>
            <person name="Stolte C."/>
            <person name="Sykes S."/>
            <person name="White J."/>
            <person name="Yandava C."/>
            <person name="Nusbaum C."/>
            <person name="Birren B."/>
        </authorList>
    </citation>
    <scope>NUCLEOTIDE SEQUENCE [LARGE SCALE GENOMIC DNA]</scope>
    <source>
        <strain evidence="5 6">29_1</strain>
    </source>
</reference>
<evidence type="ECO:0000256" key="2">
    <source>
        <dbReference type="ARBA" id="ARBA00022840"/>
    </source>
</evidence>
<dbReference type="eggNOG" id="COG1136">
    <property type="taxonomic scope" value="Bacteria"/>
</dbReference>
<protein>
    <recommendedName>
        <fullName evidence="4">ABC transporter domain-containing protein</fullName>
    </recommendedName>
</protein>
<accession>E7GE07</accession>
<dbReference type="Proteomes" id="UP000003157">
    <property type="component" value="Unassembled WGS sequence"/>
</dbReference>
<proteinExistence type="predicted"/>
<feature type="transmembrane region" description="Helical" evidence="3">
    <location>
        <begin position="245"/>
        <end position="269"/>
    </location>
</feature>
<dbReference type="PANTHER" id="PTHR24220:SF86">
    <property type="entry name" value="ABC TRANSPORTER ABCH.1"/>
    <property type="match status" value="1"/>
</dbReference>
<dbReference type="OrthoDB" id="1644760at2"/>
<dbReference type="SUPFAM" id="SSF52540">
    <property type="entry name" value="P-loop containing nucleoside triphosphate hydrolases"/>
    <property type="match status" value="1"/>
</dbReference>
<keyword evidence="3" id="KW-0812">Transmembrane</keyword>
<dbReference type="InterPro" id="IPR003593">
    <property type="entry name" value="AAA+_ATPase"/>
</dbReference>
<dbReference type="Gene3D" id="3.40.50.300">
    <property type="entry name" value="P-loop containing nucleotide triphosphate hydrolases"/>
    <property type="match status" value="1"/>
</dbReference>